<evidence type="ECO:0000313" key="3">
    <source>
        <dbReference type="Proteomes" id="UP001279734"/>
    </source>
</evidence>
<evidence type="ECO:0000313" key="2">
    <source>
        <dbReference type="EMBL" id="GMH21046.1"/>
    </source>
</evidence>
<accession>A0AAD3XYU6</accession>
<organism evidence="2 3">
    <name type="scientific">Nepenthes gracilis</name>
    <name type="common">Slender pitcher plant</name>
    <dbReference type="NCBI Taxonomy" id="150966"/>
    <lineage>
        <taxon>Eukaryota</taxon>
        <taxon>Viridiplantae</taxon>
        <taxon>Streptophyta</taxon>
        <taxon>Embryophyta</taxon>
        <taxon>Tracheophyta</taxon>
        <taxon>Spermatophyta</taxon>
        <taxon>Magnoliopsida</taxon>
        <taxon>eudicotyledons</taxon>
        <taxon>Gunneridae</taxon>
        <taxon>Pentapetalae</taxon>
        <taxon>Caryophyllales</taxon>
        <taxon>Nepenthaceae</taxon>
        <taxon>Nepenthes</taxon>
    </lineage>
</organism>
<reference evidence="2" key="1">
    <citation type="submission" date="2023-05" db="EMBL/GenBank/DDBJ databases">
        <title>Nepenthes gracilis genome sequencing.</title>
        <authorList>
            <person name="Fukushima K."/>
        </authorList>
    </citation>
    <scope>NUCLEOTIDE SEQUENCE</scope>
    <source>
        <strain evidence="2">SING2019-196</strain>
    </source>
</reference>
<dbReference type="EMBL" id="BSYO01000022">
    <property type="protein sequence ID" value="GMH21046.1"/>
    <property type="molecule type" value="Genomic_DNA"/>
</dbReference>
<gene>
    <name evidence="2" type="ORF">Nepgr_022888</name>
</gene>
<feature type="region of interest" description="Disordered" evidence="1">
    <location>
        <begin position="43"/>
        <end position="76"/>
    </location>
</feature>
<keyword evidence="3" id="KW-1185">Reference proteome</keyword>
<dbReference type="AlphaFoldDB" id="A0AAD3XYU6"/>
<evidence type="ECO:0000256" key="1">
    <source>
        <dbReference type="SAM" id="MobiDB-lite"/>
    </source>
</evidence>
<sequence length="76" mass="7938">MVEPNSVGDAGIAIEVVEPIEAPNPRTPAPDVQVTAEVPISEPPLPKFLDRRPPLASSPGVFLGPSSSGEEPILEE</sequence>
<protein>
    <submittedName>
        <fullName evidence="2">Uncharacterized protein</fullName>
    </submittedName>
</protein>
<proteinExistence type="predicted"/>
<comment type="caution">
    <text evidence="2">The sequence shown here is derived from an EMBL/GenBank/DDBJ whole genome shotgun (WGS) entry which is preliminary data.</text>
</comment>
<name>A0AAD3XYU6_NEPGR</name>
<dbReference type="Proteomes" id="UP001279734">
    <property type="component" value="Unassembled WGS sequence"/>
</dbReference>